<dbReference type="GO" id="GO:0008092">
    <property type="term" value="F:cytoskeletal protein binding"/>
    <property type="evidence" value="ECO:0007669"/>
    <property type="project" value="InterPro"/>
</dbReference>
<sequence length="428" mass="47056">MHSSSIARVWTEAASGRKVDAEFVSSADGKVLVQMKGGGKVSIDLVRLAPEDRSYVEERVKSSAKPAAAAASKVEDFFEDTPKLKAEEIPASGEERPDLATVDAAIRNFMVEKGIGAVTFALSKNGKILHDRAFGWADPKLKEPLKPGVKMRVASMTKPVVMAAIKTLITDGKLKAEDLVFPLLELGQFQESKGCDERWQKVTIQNLLDHKGGWDRDVSGDFTGLTTQMCEMYDVKLNELTPEHMLRFGLTRKLDFAPGERYAYCNYGYIVLVRVIEKVSGQKFMDYLHATVAKTSGAESFSASASDARDRQAGEVWYSYHPEYTKPEVPLRFRTDARDGAGILACTAADYCRFLENYSVLGNQRKPGAKYRGSFAGSHPGVTAICSQRVDGINYAIICNRRGVGSTDWNGDLRKVVDAELEKVAAGL</sequence>
<evidence type="ECO:0000313" key="3">
    <source>
        <dbReference type="EMBL" id="GEP43954.1"/>
    </source>
</evidence>
<dbReference type="PANTHER" id="PTHR43283:SF3">
    <property type="entry name" value="BETA-LACTAMASE FAMILY PROTEIN (AFU_ORTHOLOGUE AFUA_5G07500)"/>
    <property type="match status" value="1"/>
</dbReference>
<dbReference type="Pfam" id="PF00144">
    <property type="entry name" value="Beta-lactamase"/>
    <property type="match status" value="1"/>
</dbReference>
<evidence type="ECO:0000313" key="4">
    <source>
        <dbReference type="Proteomes" id="UP000321577"/>
    </source>
</evidence>
<dbReference type="GO" id="GO:0030674">
    <property type="term" value="F:protein-macromolecule adaptor activity"/>
    <property type="evidence" value="ECO:0007669"/>
    <property type="project" value="InterPro"/>
</dbReference>
<reference evidence="3 4" key="1">
    <citation type="submission" date="2019-07" db="EMBL/GenBank/DDBJ databases">
        <title>Whole genome shotgun sequence of Brevifollis gellanilyticus NBRC 108608.</title>
        <authorList>
            <person name="Hosoyama A."/>
            <person name="Uohara A."/>
            <person name="Ohji S."/>
            <person name="Ichikawa N."/>
        </authorList>
    </citation>
    <scope>NUCLEOTIDE SEQUENCE [LARGE SCALE GENOMIC DNA]</scope>
    <source>
        <strain evidence="3 4">NBRC 108608</strain>
    </source>
</reference>
<dbReference type="PANTHER" id="PTHR43283">
    <property type="entry name" value="BETA-LACTAMASE-RELATED"/>
    <property type="match status" value="1"/>
</dbReference>
<dbReference type="EMBL" id="BKAG01000023">
    <property type="protein sequence ID" value="GEP43954.1"/>
    <property type="molecule type" value="Genomic_DNA"/>
</dbReference>
<dbReference type="Gene3D" id="2.30.30.700">
    <property type="entry name" value="SLA1 homology domain 1"/>
    <property type="match status" value="1"/>
</dbReference>
<protein>
    <recommendedName>
        <fullName evidence="5">Beta-lactamase-related domain-containing protein</fullName>
    </recommendedName>
</protein>
<evidence type="ECO:0008006" key="5">
    <source>
        <dbReference type="Google" id="ProtNLM"/>
    </source>
</evidence>
<evidence type="ECO:0000259" key="1">
    <source>
        <dbReference type="Pfam" id="PF00144"/>
    </source>
</evidence>
<dbReference type="InterPro" id="IPR050789">
    <property type="entry name" value="Diverse_Enzym_Activities"/>
</dbReference>
<organism evidence="3 4">
    <name type="scientific">Brevifollis gellanilyticus</name>
    <dbReference type="NCBI Taxonomy" id="748831"/>
    <lineage>
        <taxon>Bacteria</taxon>
        <taxon>Pseudomonadati</taxon>
        <taxon>Verrucomicrobiota</taxon>
        <taxon>Verrucomicrobiia</taxon>
        <taxon>Verrucomicrobiales</taxon>
        <taxon>Verrucomicrobiaceae</taxon>
    </lineage>
</organism>
<name>A0A512MB51_9BACT</name>
<dbReference type="Pfam" id="PF03983">
    <property type="entry name" value="SHD1"/>
    <property type="match status" value="1"/>
</dbReference>
<dbReference type="InterPro" id="IPR007131">
    <property type="entry name" value="SHD1"/>
</dbReference>
<dbReference type="Proteomes" id="UP000321577">
    <property type="component" value="Unassembled WGS sequence"/>
</dbReference>
<dbReference type="AlphaFoldDB" id="A0A512MB51"/>
<keyword evidence="4" id="KW-1185">Reference proteome</keyword>
<evidence type="ECO:0000259" key="2">
    <source>
        <dbReference type="Pfam" id="PF03983"/>
    </source>
</evidence>
<proteinExistence type="predicted"/>
<gene>
    <name evidence="3" type="ORF">BGE01nite_32450</name>
</gene>
<feature type="domain" description="Beta-lactamase-related" evidence="1">
    <location>
        <begin position="102"/>
        <end position="371"/>
    </location>
</feature>
<comment type="caution">
    <text evidence="3">The sequence shown here is derived from an EMBL/GenBank/DDBJ whole genome shotgun (WGS) entry which is preliminary data.</text>
</comment>
<dbReference type="InterPro" id="IPR001466">
    <property type="entry name" value="Beta-lactam-related"/>
</dbReference>
<dbReference type="Gene3D" id="3.40.710.10">
    <property type="entry name" value="DD-peptidase/beta-lactamase superfamily"/>
    <property type="match status" value="1"/>
</dbReference>
<feature type="domain" description="SLA1 homology" evidence="2">
    <location>
        <begin position="7"/>
        <end position="62"/>
    </location>
</feature>
<dbReference type="SUPFAM" id="SSF56601">
    <property type="entry name" value="beta-lactamase/transpeptidase-like"/>
    <property type="match status" value="1"/>
</dbReference>
<dbReference type="GO" id="GO:0042802">
    <property type="term" value="F:identical protein binding"/>
    <property type="evidence" value="ECO:0007669"/>
    <property type="project" value="InterPro"/>
</dbReference>
<accession>A0A512MB51</accession>
<dbReference type="InterPro" id="IPR012338">
    <property type="entry name" value="Beta-lactam/transpept-like"/>
</dbReference>
<dbReference type="GO" id="GO:0043130">
    <property type="term" value="F:ubiquitin binding"/>
    <property type="evidence" value="ECO:0007669"/>
    <property type="project" value="InterPro"/>
</dbReference>